<evidence type="ECO:0000256" key="13">
    <source>
        <dbReference type="SAM" id="Phobius"/>
    </source>
</evidence>
<evidence type="ECO:0000256" key="3">
    <source>
        <dbReference type="ARBA" id="ARBA00006742"/>
    </source>
</evidence>
<evidence type="ECO:0000256" key="7">
    <source>
        <dbReference type="ARBA" id="ARBA00022475"/>
    </source>
</evidence>
<keyword evidence="12 13" id="KW-0472">Membrane</keyword>
<evidence type="ECO:0000256" key="6">
    <source>
        <dbReference type="ARBA" id="ARBA00022448"/>
    </source>
</evidence>
<dbReference type="SMART" id="SM01323">
    <property type="entry name" value="YajC"/>
    <property type="match status" value="1"/>
</dbReference>
<evidence type="ECO:0000256" key="8">
    <source>
        <dbReference type="ARBA" id="ARBA00022692"/>
    </source>
</evidence>
<dbReference type="GO" id="GO:0015031">
    <property type="term" value="P:protein transport"/>
    <property type="evidence" value="ECO:0007669"/>
    <property type="project" value="UniProtKB-KW"/>
</dbReference>
<comment type="function">
    <text evidence="1">The SecYEG-SecDF-YajC-YidC holo-translocon (HTL) protein secretase/insertase is a supercomplex required for protein secretion, insertion of proteins into membranes, and assembly of membrane protein complexes. While the SecYEG complex is essential for assembly of a number of proteins and complexes, the SecDF-YajC-YidC subcomplex facilitates these functions.</text>
</comment>
<dbReference type="EMBL" id="JABXXQ010000254">
    <property type="protein sequence ID" value="NVN30957.1"/>
    <property type="molecule type" value="Genomic_DNA"/>
</dbReference>
<dbReference type="GO" id="GO:0005886">
    <property type="term" value="C:plasma membrane"/>
    <property type="evidence" value="ECO:0007669"/>
    <property type="project" value="UniProtKB-SubCell"/>
</dbReference>
<evidence type="ECO:0000256" key="5">
    <source>
        <dbReference type="ARBA" id="ARBA00014962"/>
    </source>
</evidence>
<sequence>MMNPIAAAYAQSAGASAPTSLTQNLVSFLPLILIFGVFWFLIIRPQMTKQKQQRAMVAALKRGDRVSANGILGTITRVREDSNEAEVEIAPQLRITVLRDTLVPVMVKPANDK</sequence>
<gene>
    <name evidence="14" type="primary">yajC</name>
    <name evidence="14" type="ORF">HUK83_11510</name>
</gene>
<evidence type="ECO:0000313" key="15">
    <source>
        <dbReference type="Proteomes" id="UP000565205"/>
    </source>
</evidence>
<keyword evidence="7" id="KW-1003">Cell membrane</keyword>
<keyword evidence="9" id="KW-0653">Protein transport</keyword>
<dbReference type="Pfam" id="PF02699">
    <property type="entry name" value="YajC"/>
    <property type="match status" value="1"/>
</dbReference>
<evidence type="ECO:0000256" key="10">
    <source>
        <dbReference type="ARBA" id="ARBA00022989"/>
    </source>
</evidence>
<evidence type="ECO:0000256" key="9">
    <source>
        <dbReference type="ARBA" id="ARBA00022927"/>
    </source>
</evidence>
<evidence type="ECO:0000256" key="11">
    <source>
        <dbReference type="ARBA" id="ARBA00023010"/>
    </source>
</evidence>
<comment type="subcellular location">
    <subcellularLocation>
        <location evidence="2">Cell membrane</location>
        <topology evidence="2">Single-pass membrane protein</topology>
    </subcellularLocation>
</comment>
<evidence type="ECO:0000256" key="12">
    <source>
        <dbReference type="ARBA" id="ARBA00023136"/>
    </source>
</evidence>
<keyword evidence="11" id="KW-0811">Translocation</keyword>
<dbReference type="PANTHER" id="PTHR33909:SF1">
    <property type="entry name" value="SEC TRANSLOCON ACCESSORY COMPLEX SUBUNIT YAJC"/>
    <property type="match status" value="1"/>
</dbReference>
<organism evidence="14 15">
    <name type="scientific">Endobacter medicaginis</name>
    <dbReference type="NCBI Taxonomy" id="1181271"/>
    <lineage>
        <taxon>Bacteria</taxon>
        <taxon>Pseudomonadati</taxon>
        <taxon>Pseudomonadota</taxon>
        <taxon>Alphaproteobacteria</taxon>
        <taxon>Acetobacterales</taxon>
        <taxon>Acetobacteraceae</taxon>
        <taxon>Endobacter</taxon>
    </lineage>
</organism>
<reference evidence="14 15" key="1">
    <citation type="submission" date="2020-06" db="EMBL/GenBank/DDBJ databases">
        <title>Description of novel acetic acid bacteria.</title>
        <authorList>
            <person name="Sombolestani A."/>
        </authorList>
    </citation>
    <scope>NUCLEOTIDE SEQUENCE [LARGE SCALE GENOMIC DNA]</scope>
    <source>
        <strain evidence="14 15">LMG 26838</strain>
    </source>
</reference>
<keyword evidence="6" id="KW-0813">Transport</keyword>
<comment type="subunit">
    <text evidence="4">Part of the SecDF-YidC-YajC translocase complex. The SecDF-YidC-YajC translocase forms a supercomplex with SecYEG, called the holo-translocon (HTL).</text>
</comment>
<protein>
    <recommendedName>
        <fullName evidence="5">Sec translocon accessory complex subunit YajC</fullName>
    </recommendedName>
</protein>
<comment type="caution">
    <text evidence="14">The sequence shown here is derived from an EMBL/GenBank/DDBJ whole genome shotgun (WGS) entry which is preliminary data.</text>
</comment>
<evidence type="ECO:0000256" key="4">
    <source>
        <dbReference type="ARBA" id="ARBA00011718"/>
    </source>
</evidence>
<dbReference type="InterPro" id="IPR003849">
    <property type="entry name" value="Preprotein_translocase_YajC"/>
</dbReference>
<keyword evidence="10 13" id="KW-1133">Transmembrane helix</keyword>
<comment type="similarity">
    <text evidence="3">Belongs to the YajC family.</text>
</comment>
<evidence type="ECO:0000256" key="2">
    <source>
        <dbReference type="ARBA" id="ARBA00004162"/>
    </source>
</evidence>
<accession>A0A850NYJ0</accession>
<dbReference type="AlphaFoldDB" id="A0A850NYJ0"/>
<feature type="transmembrane region" description="Helical" evidence="13">
    <location>
        <begin position="25"/>
        <end position="43"/>
    </location>
</feature>
<name>A0A850NYJ0_9PROT</name>
<evidence type="ECO:0000256" key="1">
    <source>
        <dbReference type="ARBA" id="ARBA00002061"/>
    </source>
</evidence>
<keyword evidence="8 13" id="KW-0812">Transmembrane</keyword>
<evidence type="ECO:0000313" key="14">
    <source>
        <dbReference type="EMBL" id="NVN30957.1"/>
    </source>
</evidence>
<dbReference type="PRINTS" id="PR01853">
    <property type="entry name" value="YAJCTRNLCASE"/>
</dbReference>
<proteinExistence type="inferred from homology"/>
<dbReference type="Proteomes" id="UP000565205">
    <property type="component" value="Unassembled WGS sequence"/>
</dbReference>
<dbReference type="NCBIfam" id="TIGR00739">
    <property type="entry name" value="yajC"/>
    <property type="match status" value="1"/>
</dbReference>
<dbReference type="PANTHER" id="PTHR33909">
    <property type="entry name" value="SEC TRANSLOCON ACCESSORY COMPLEX SUBUNIT YAJC"/>
    <property type="match status" value="1"/>
</dbReference>